<dbReference type="InterPro" id="IPR049712">
    <property type="entry name" value="Poly_export"/>
</dbReference>
<accession>A0ABU5GR08</accession>
<dbReference type="Pfam" id="PF10531">
    <property type="entry name" value="SLBB"/>
    <property type="match status" value="1"/>
</dbReference>
<dbReference type="EMBL" id="JAXIVU010000008">
    <property type="protein sequence ID" value="MDY7219423.1"/>
    <property type="molecule type" value="Genomic_DNA"/>
</dbReference>
<evidence type="ECO:0000313" key="5">
    <source>
        <dbReference type="EMBL" id="MDY7219423.1"/>
    </source>
</evidence>
<dbReference type="PANTHER" id="PTHR33619:SF3">
    <property type="entry name" value="POLYSACCHARIDE EXPORT PROTEIN GFCE-RELATED"/>
    <property type="match status" value="1"/>
</dbReference>
<comment type="caution">
    <text evidence="5">The sequence shown here is derived from an EMBL/GenBank/DDBJ whole genome shotgun (WGS) entry which is preliminary data.</text>
</comment>
<name>A0ABU5GR08_9GAMM</name>
<dbReference type="PANTHER" id="PTHR33619">
    <property type="entry name" value="POLYSACCHARIDE EXPORT PROTEIN GFCE-RELATED"/>
    <property type="match status" value="1"/>
</dbReference>
<keyword evidence="1 2" id="KW-0732">Signal</keyword>
<dbReference type="Proteomes" id="UP001294570">
    <property type="component" value="Unassembled WGS sequence"/>
</dbReference>
<dbReference type="Pfam" id="PF02563">
    <property type="entry name" value="Poly_export"/>
    <property type="match status" value="1"/>
</dbReference>
<feature type="domain" description="Polysaccharide export protein N-terminal" evidence="3">
    <location>
        <begin position="32"/>
        <end position="106"/>
    </location>
</feature>
<feature type="signal peptide" evidence="2">
    <location>
        <begin position="1"/>
        <end position="24"/>
    </location>
</feature>
<sequence>MVIRNFTALLMGLLISLVSVATSAQINVQEGNSTYKLSSGDIIKVTVFGEPDLSLDEVRLTDAGTFSYPFIGEVRARGKTAAELERTLTAELKGDYLVDPRVSISVLEYREFYISGEVNAPGGYKYQPGLNLRRAIALAGGLTERASTNRITVVRDQDAERKPQRVSLDAPVMPGDTINIDQGFF</sequence>
<evidence type="ECO:0000259" key="4">
    <source>
        <dbReference type="Pfam" id="PF10531"/>
    </source>
</evidence>
<organism evidence="5 6">
    <name type="scientific">Denitrificimonas halotolerans</name>
    <dbReference type="NCBI Taxonomy" id="3098930"/>
    <lineage>
        <taxon>Bacteria</taxon>
        <taxon>Pseudomonadati</taxon>
        <taxon>Pseudomonadota</taxon>
        <taxon>Gammaproteobacteria</taxon>
        <taxon>Pseudomonadales</taxon>
        <taxon>Pseudomonadaceae</taxon>
        <taxon>Denitrificimonas</taxon>
    </lineage>
</organism>
<evidence type="ECO:0000313" key="6">
    <source>
        <dbReference type="Proteomes" id="UP001294570"/>
    </source>
</evidence>
<feature type="chain" id="PRO_5046551417" evidence="2">
    <location>
        <begin position="25"/>
        <end position="185"/>
    </location>
</feature>
<reference evidence="5 6" key="1">
    <citation type="submission" date="2023-12" db="EMBL/GenBank/DDBJ databases">
        <title>Denitrificimonas halotolerans sp. nov.,a novel species isolated from landfill leachate.</title>
        <authorList>
            <person name="Wang S."/>
        </authorList>
    </citation>
    <scope>NUCLEOTIDE SEQUENCE [LARGE SCALE GENOMIC DNA]</scope>
    <source>
        <strain evidence="5 6">JX-1</strain>
    </source>
</reference>
<evidence type="ECO:0000256" key="2">
    <source>
        <dbReference type="SAM" id="SignalP"/>
    </source>
</evidence>
<feature type="domain" description="Soluble ligand binding" evidence="4">
    <location>
        <begin position="112"/>
        <end position="156"/>
    </location>
</feature>
<dbReference type="RefSeq" id="WP_321553514.1">
    <property type="nucleotide sequence ID" value="NZ_JAXIVU010000008.1"/>
</dbReference>
<proteinExistence type="predicted"/>
<dbReference type="Gene3D" id="3.10.560.10">
    <property type="entry name" value="Outer membrane lipoprotein wza domain like"/>
    <property type="match status" value="1"/>
</dbReference>
<protein>
    <submittedName>
        <fullName evidence="5">Polysaccharide biosynthesis/export family protein</fullName>
    </submittedName>
</protein>
<dbReference type="Gene3D" id="3.30.1950.10">
    <property type="entry name" value="wza like domain"/>
    <property type="match status" value="1"/>
</dbReference>
<dbReference type="InterPro" id="IPR003715">
    <property type="entry name" value="Poly_export_N"/>
</dbReference>
<dbReference type="InterPro" id="IPR019554">
    <property type="entry name" value="Soluble_ligand-bd"/>
</dbReference>
<evidence type="ECO:0000259" key="3">
    <source>
        <dbReference type="Pfam" id="PF02563"/>
    </source>
</evidence>
<keyword evidence="6" id="KW-1185">Reference proteome</keyword>
<gene>
    <name evidence="5" type="ORF">TOI97_07565</name>
</gene>
<evidence type="ECO:0000256" key="1">
    <source>
        <dbReference type="ARBA" id="ARBA00022729"/>
    </source>
</evidence>